<keyword evidence="3" id="KW-1185">Reference proteome</keyword>
<organism evidence="2 3">
    <name type="scientific">Orbilia brochopaga</name>
    <dbReference type="NCBI Taxonomy" id="3140254"/>
    <lineage>
        <taxon>Eukaryota</taxon>
        <taxon>Fungi</taxon>
        <taxon>Dikarya</taxon>
        <taxon>Ascomycota</taxon>
        <taxon>Pezizomycotina</taxon>
        <taxon>Orbiliomycetes</taxon>
        <taxon>Orbiliales</taxon>
        <taxon>Orbiliaceae</taxon>
        <taxon>Orbilia</taxon>
    </lineage>
</organism>
<dbReference type="EMBL" id="JAVHNQ010000002">
    <property type="protein sequence ID" value="KAK6355046.1"/>
    <property type="molecule type" value="Genomic_DNA"/>
</dbReference>
<proteinExistence type="predicted"/>
<feature type="region of interest" description="Disordered" evidence="1">
    <location>
        <begin position="154"/>
        <end position="187"/>
    </location>
</feature>
<dbReference type="Proteomes" id="UP001375240">
    <property type="component" value="Unassembled WGS sequence"/>
</dbReference>
<accession>A0AAV9V5B6</accession>
<evidence type="ECO:0000256" key="1">
    <source>
        <dbReference type="SAM" id="MobiDB-lite"/>
    </source>
</evidence>
<feature type="compositionally biased region" description="Low complexity" evidence="1">
    <location>
        <begin position="157"/>
        <end position="169"/>
    </location>
</feature>
<evidence type="ECO:0000313" key="2">
    <source>
        <dbReference type="EMBL" id="KAK6355046.1"/>
    </source>
</evidence>
<reference evidence="2 3" key="1">
    <citation type="submission" date="2019-10" db="EMBL/GenBank/DDBJ databases">
        <authorList>
            <person name="Palmer J.M."/>
        </authorList>
    </citation>
    <scope>NUCLEOTIDE SEQUENCE [LARGE SCALE GENOMIC DNA]</scope>
    <source>
        <strain evidence="2 3">TWF696</strain>
    </source>
</reference>
<evidence type="ECO:0000313" key="3">
    <source>
        <dbReference type="Proteomes" id="UP001375240"/>
    </source>
</evidence>
<sequence length="405" mass="45803">MFANWNLLIPPDKDKCPPRDPAIKRARLTSITYPRCITLATADTSSNSPPDLAALTAALGAIRKPSDITQQQLQLLNVSYTYDLPLSAIIPEKYHPDETDDTSPFAQRRRELSVENNDAYDFIARRRRDIKIGNFYRFFQAAETLEILMTMEESNKETNGSNNGSSSGEAVSPPGPSGQPPGDGGMMVRTSAKFREELLRHFVDPIAWGFEMRIYPPRYPPKLVSQKSLFNVKADLYLHQQPPTMQERKDSIIIGPALVLQTRNEDKFTETDDVIDAVHELSALLTLSQERQRKEPYKKIRYRAVGKDANLDGDDLFLFSAVHYHFAVSHVYLTDAYTRYLRTGILPPADYQAANPSWCACRIGRSKWYNLLEIDGRIDALRAVMAVLAWLKRDEPPPVTAKKAV</sequence>
<gene>
    <name evidence="2" type="ORF">TWF696_004172</name>
</gene>
<comment type="caution">
    <text evidence="2">The sequence shown here is derived from an EMBL/GenBank/DDBJ whole genome shotgun (WGS) entry which is preliminary data.</text>
</comment>
<dbReference type="AlphaFoldDB" id="A0AAV9V5B6"/>
<name>A0AAV9V5B6_9PEZI</name>
<protein>
    <submittedName>
        <fullName evidence="2">Uncharacterized protein</fullName>
    </submittedName>
</protein>